<feature type="domain" description="Nudix hydrolase" evidence="3">
    <location>
        <begin position="9"/>
        <end position="147"/>
    </location>
</feature>
<name>A0A1B0ZKM3_9MICO</name>
<sequence>MELDPGYSNVRVGVKAIIVRGTSVLFNENIDVHGNRVFVLPGGGQEHGESQVEALKRECEEEIGAAVRVYDLACTFDLISAKVGRHRDSGQVFHQQNLLFWCDLEPGSEPRMGEGHDPHQVGVKWIEINDLHTVDVRPREVGEWLQSDPSIRPRTLGTIREQSL</sequence>
<dbReference type="KEGG" id="dva:DAD186_20150"/>
<dbReference type="RefSeq" id="WP_065248534.1">
    <property type="nucleotide sequence ID" value="NZ_CP012117.1"/>
</dbReference>
<evidence type="ECO:0000313" key="4">
    <source>
        <dbReference type="EMBL" id="ANP28565.1"/>
    </source>
</evidence>
<keyword evidence="2" id="KW-0378">Hydrolase</keyword>
<dbReference type="GO" id="GO:0016787">
    <property type="term" value="F:hydrolase activity"/>
    <property type="evidence" value="ECO:0007669"/>
    <property type="project" value="UniProtKB-KW"/>
</dbReference>
<dbReference type="PANTHER" id="PTHR43046">
    <property type="entry name" value="GDP-MANNOSE MANNOSYL HYDROLASE"/>
    <property type="match status" value="1"/>
</dbReference>
<dbReference type="SUPFAM" id="SSF55811">
    <property type="entry name" value="Nudix"/>
    <property type="match status" value="1"/>
</dbReference>
<accession>A0A1B0ZKM3</accession>
<comment type="cofactor">
    <cofactor evidence="1">
        <name>Mg(2+)</name>
        <dbReference type="ChEBI" id="CHEBI:18420"/>
    </cofactor>
</comment>
<dbReference type="AlphaFoldDB" id="A0A1B0ZKM3"/>
<dbReference type="STRING" id="1630135.DAD186_20150"/>
<dbReference type="EMBL" id="CP012117">
    <property type="protein sequence ID" value="ANP28565.1"/>
    <property type="molecule type" value="Genomic_DNA"/>
</dbReference>
<dbReference type="InterPro" id="IPR000086">
    <property type="entry name" value="NUDIX_hydrolase_dom"/>
</dbReference>
<evidence type="ECO:0000259" key="3">
    <source>
        <dbReference type="PROSITE" id="PS51462"/>
    </source>
</evidence>
<dbReference type="PANTHER" id="PTHR43046:SF14">
    <property type="entry name" value="MUTT_NUDIX FAMILY PROTEIN"/>
    <property type="match status" value="1"/>
</dbReference>
<organism evidence="4 5">
    <name type="scientific">Dermabacter vaginalis</name>
    <dbReference type="NCBI Taxonomy" id="1630135"/>
    <lineage>
        <taxon>Bacteria</taxon>
        <taxon>Bacillati</taxon>
        <taxon>Actinomycetota</taxon>
        <taxon>Actinomycetes</taxon>
        <taxon>Micrococcales</taxon>
        <taxon>Dermabacteraceae</taxon>
        <taxon>Dermabacter</taxon>
    </lineage>
</organism>
<protein>
    <recommendedName>
        <fullName evidence="3">Nudix hydrolase domain-containing protein</fullName>
    </recommendedName>
</protein>
<reference evidence="4 5" key="1">
    <citation type="submission" date="2015-06" db="EMBL/GenBank/DDBJ databases">
        <title>Investigation of pathophysiology for high-risk pregnancy and development of treatment modality based on it.</title>
        <authorList>
            <person name="Kim B.-C."/>
            <person name="Lim S."/>
        </authorList>
    </citation>
    <scope>NUCLEOTIDE SEQUENCE [LARGE SCALE GENOMIC DNA]</scope>
    <source>
        <strain evidence="4 5">AD1-86</strain>
    </source>
</reference>
<evidence type="ECO:0000256" key="1">
    <source>
        <dbReference type="ARBA" id="ARBA00001946"/>
    </source>
</evidence>
<proteinExistence type="predicted"/>
<dbReference type="Proteomes" id="UP000092596">
    <property type="component" value="Chromosome"/>
</dbReference>
<dbReference type="Gene3D" id="3.90.79.10">
    <property type="entry name" value="Nucleoside Triphosphate Pyrophosphohydrolase"/>
    <property type="match status" value="1"/>
</dbReference>
<dbReference type="PATRIC" id="fig|1630135.4.peg.2015"/>
<evidence type="ECO:0000313" key="5">
    <source>
        <dbReference type="Proteomes" id="UP000092596"/>
    </source>
</evidence>
<evidence type="ECO:0000256" key="2">
    <source>
        <dbReference type="ARBA" id="ARBA00022801"/>
    </source>
</evidence>
<gene>
    <name evidence="4" type="ORF">DAD186_20150</name>
</gene>
<dbReference type="PROSITE" id="PS51462">
    <property type="entry name" value="NUDIX"/>
    <property type="match status" value="1"/>
</dbReference>
<dbReference type="Pfam" id="PF00293">
    <property type="entry name" value="NUDIX"/>
    <property type="match status" value="1"/>
</dbReference>
<dbReference type="InterPro" id="IPR015797">
    <property type="entry name" value="NUDIX_hydrolase-like_dom_sf"/>
</dbReference>